<gene>
    <name evidence="1" type="ORF">APZ42_024838</name>
</gene>
<proteinExistence type="predicted"/>
<dbReference type="Proteomes" id="UP000076858">
    <property type="component" value="Unassembled WGS sequence"/>
</dbReference>
<evidence type="ECO:0000313" key="1">
    <source>
        <dbReference type="EMBL" id="KZS10662.1"/>
    </source>
</evidence>
<dbReference type="EMBL" id="LRGB01001763">
    <property type="protein sequence ID" value="KZS10662.1"/>
    <property type="molecule type" value="Genomic_DNA"/>
</dbReference>
<evidence type="ECO:0000313" key="2">
    <source>
        <dbReference type="Proteomes" id="UP000076858"/>
    </source>
</evidence>
<dbReference type="AlphaFoldDB" id="A0A164TQP8"/>
<comment type="caution">
    <text evidence="1">The sequence shown here is derived from an EMBL/GenBank/DDBJ whole genome shotgun (WGS) entry which is preliminary data.</text>
</comment>
<sequence>MNQGHVDNLPELGHHCLSLKLNEEGFHTGMVQVMNALQACFFSSAR</sequence>
<name>A0A164TQP8_9CRUS</name>
<accession>A0A164TQP8</accession>
<organism evidence="1 2">
    <name type="scientific">Daphnia magna</name>
    <dbReference type="NCBI Taxonomy" id="35525"/>
    <lineage>
        <taxon>Eukaryota</taxon>
        <taxon>Metazoa</taxon>
        <taxon>Ecdysozoa</taxon>
        <taxon>Arthropoda</taxon>
        <taxon>Crustacea</taxon>
        <taxon>Branchiopoda</taxon>
        <taxon>Diplostraca</taxon>
        <taxon>Cladocera</taxon>
        <taxon>Anomopoda</taxon>
        <taxon>Daphniidae</taxon>
        <taxon>Daphnia</taxon>
    </lineage>
</organism>
<reference evidence="1 2" key="1">
    <citation type="submission" date="2016-03" db="EMBL/GenBank/DDBJ databases">
        <title>EvidentialGene: Evidence-directed Construction of Genes on Genomes.</title>
        <authorList>
            <person name="Gilbert D.G."/>
            <person name="Choi J.-H."/>
            <person name="Mockaitis K."/>
            <person name="Colbourne J."/>
            <person name="Pfrender M."/>
        </authorList>
    </citation>
    <scope>NUCLEOTIDE SEQUENCE [LARGE SCALE GENOMIC DNA]</scope>
    <source>
        <strain evidence="1 2">Xinb3</strain>
        <tissue evidence="1">Complete organism</tissue>
    </source>
</reference>
<protein>
    <submittedName>
        <fullName evidence="1">Uncharacterized protein</fullName>
    </submittedName>
</protein>
<keyword evidence="2" id="KW-1185">Reference proteome</keyword>